<comment type="caution">
    <text evidence="1">The sequence shown here is derived from an EMBL/GenBank/DDBJ whole genome shotgun (WGS) entry which is preliminary data.</text>
</comment>
<evidence type="ECO:0000313" key="2">
    <source>
        <dbReference type="EMBL" id="MDP2521678.1"/>
    </source>
</evidence>
<protein>
    <submittedName>
        <fullName evidence="1">Uncharacterized protein</fullName>
    </submittedName>
</protein>
<reference evidence="1" key="1">
    <citation type="submission" date="2023-07" db="EMBL/GenBank/DDBJ databases">
        <title>Genome content predicts the carbon catabolic preferences of heterotrophic bacteria.</title>
        <authorList>
            <person name="Gralka M."/>
        </authorList>
    </citation>
    <scope>NUCLEOTIDE SEQUENCE</scope>
    <source>
        <strain evidence="2">5G01</strain>
        <strain evidence="1">I2M16</strain>
    </source>
</reference>
<proteinExistence type="predicted"/>
<gene>
    <name evidence="1" type="ORF">Q4490_03820</name>
    <name evidence="2" type="ORF">Q8W30_03755</name>
</gene>
<dbReference type="AlphaFoldDB" id="A0AAW7XIJ4"/>
<dbReference type="RefSeq" id="WP_075172807.1">
    <property type="nucleotide sequence ID" value="NZ_CAXHZV010000002.1"/>
</dbReference>
<evidence type="ECO:0000313" key="3">
    <source>
        <dbReference type="Proteomes" id="UP001169862"/>
    </source>
</evidence>
<organism evidence="1 3">
    <name type="scientific">Neptunomonas phycophila</name>
    <dbReference type="NCBI Taxonomy" id="1572645"/>
    <lineage>
        <taxon>Bacteria</taxon>
        <taxon>Pseudomonadati</taxon>
        <taxon>Pseudomonadota</taxon>
        <taxon>Gammaproteobacteria</taxon>
        <taxon>Oceanospirillales</taxon>
        <taxon>Oceanospirillaceae</taxon>
        <taxon>Neptunomonas</taxon>
    </lineage>
</organism>
<dbReference type="Proteomes" id="UP001177341">
    <property type="component" value="Unassembled WGS sequence"/>
</dbReference>
<evidence type="ECO:0000313" key="1">
    <source>
        <dbReference type="EMBL" id="MDO6452685.1"/>
    </source>
</evidence>
<keyword evidence="4" id="KW-1185">Reference proteome</keyword>
<evidence type="ECO:0000313" key="4">
    <source>
        <dbReference type="Proteomes" id="UP001177341"/>
    </source>
</evidence>
<dbReference type="Proteomes" id="UP001169862">
    <property type="component" value="Unassembled WGS sequence"/>
</dbReference>
<dbReference type="EMBL" id="JAUOPG010000002">
    <property type="protein sequence ID" value="MDO6452685.1"/>
    <property type="molecule type" value="Genomic_DNA"/>
</dbReference>
<name>A0AAW7XIJ4_9GAMM</name>
<dbReference type="EMBL" id="JAUYVO010000002">
    <property type="protein sequence ID" value="MDP2521678.1"/>
    <property type="molecule type" value="Genomic_DNA"/>
</dbReference>
<sequence length="73" mass="8673">MIYMIDAWLERPDPYIRVIHKERKIPVLEWSSGQVKEMIAQGTLCPFDFIDTHTNEQELIKELFILSCLDNIH</sequence>
<accession>A0AAW7XIJ4</accession>
<dbReference type="GeneID" id="89456967"/>